<feature type="domain" description="Ketoreductase" evidence="4">
    <location>
        <begin position="7"/>
        <end position="180"/>
    </location>
</feature>
<name>A0A212S8W1_RHOAC</name>
<dbReference type="Proteomes" id="UP000198418">
    <property type="component" value="Unassembled WGS sequence"/>
</dbReference>
<keyword evidence="2" id="KW-0560">Oxidoreductase</keyword>
<dbReference type="Pfam" id="PF00106">
    <property type="entry name" value="adh_short"/>
    <property type="match status" value="1"/>
</dbReference>
<dbReference type="InterPro" id="IPR051911">
    <property type="entry name" value="SDR_oxidoreductase"/>
</dbReference>
<dbReference type="SUPFAM" id="SSF51735">
    <property type="entry name" value="NAD(P)-binding Rossmann-fold domains"/>
    <property type="match status" value="1"/>
</dbReference>
<organism evidence="5 6">
    <name type="scientific">Rhodoblastus acidophilus</name>
    <name type="common">Rhodopseudomonas acidophila</name>
    <dbReference type="NCBI Taxonomy" id="1074"/>
    <lineage>
        <taxon>Bacteria</taxon>
        <taxon>Pseudomonadati</taxon>
        <taxon>Pseudomonadota</taxon>
        <taxon>Alphaproteobacteria</taxon>
        <taxon>Hyphomicrobiales</taxon>
        <taxon>Rhodoblastaceae</taxon>
        <taxon>Rhodoblastus</taxon>
    </lineage>
</organism>
<dbReference type="EMBL" id="FYDG01000016">
    <property type="protein sequence ID" value="SNB81682.1"/>
    <property type="molecule type" value="Genomic_DNA"/>
</dbReference>
<evidence type="ECO:0000313" key="6">
    <source>
        <dbReference type="Proteomes" id="UP000198418"/>
    </source>
</evidence>
<evidence type="ECO:0000256" key="3">
    <source>
        <dbReference type="RuleBase" id="RU000363"/>
    </source>
</evidence>
<gene>
    <name evidence="5" type="ORF">SAMN06265338_11630</name>
</gene>
<evidence type="ECO:0000256" key="1">
    <source>
        <dbReference type="ARBA" id="ARBA00006484"/>
    </source>
</evidence>
<reference evidence="6" key="1">
    <citation type="submission" date="2017-06" db="EMBL/GenBank/DDBJ databases">
        <authorList>
            <person name="Varghese N."/>
            <person name="Submissions S."/>
        </authorList>
    </citation>
    <scope>NUCLEOTIDE SEQUENCE [LARGE SCALE GENOMIC DNA]</scope>
    <source>
        <strain evidence="6">DSM 137</strain>
    </source>
</reference>
<evidence type="ECO:0000313" key="5">
    <source>
        <dbReference type="EMBL" id="SNB81682.1"/>
    </source>
</evidence>
<dbReference type="Gene3D" id="3.40.50.720">
    <property type="entry name" value="NAD(P)-binding Rossmann-like Domain"/>
    <property type="match status" value="1"/>
</dbReference>
<accession>A0A212S8W1</accession>
<dbReference type="AlphaFoldDB" id="A0A212S8W1"/>
<dbReference type="SMART" id="SM00822">
    <property type="entry name" value="PKS_KR"/>
    <property type="match status" value="1"/>
</dbReference>
<evidence type="ECO:0000259" key="4">
    <source>
        <dbReference type="SMART" id="SM00822"/>
    </source>
</evidence>
<dbReference type="PRINTS" id="PR00080">
    <property type="entry name" value="SDRFAMILY"/>
</dbReference>
<dbReference type="InterPro" id="IPR002347">
    <property type="entry name" value="SDR_fam"/>
</dbReference>
<dbReference type="CDD" id="cd05374">
    <property type="entry name" value="17beta-HSD-like_SDR_c"/>
    <property type="match status" value="1"/>
</dbReference>
<keyword evidence="6" id="KW-1185">Reference proteome</keyword>
<dbReference type="PRINTS" id="PR00081">
    <property type="entry name" value="GDHRDH"/>
</dbReference>
<proteinExistence type="inferred from homology"/>
<comment type="similarity">
    <text evidence="1 3">Belongs to the short-chain dehydrogenases/reductases (SDR) family.</text>
</comment>
<dbReference type="PANTHER" id="PTHR43976">
    <property type="entry name" value="SHORT CHAIN DEHYDROGENASE"/>
    <property type="match status" value="1"/>
</dbReference>
<dbReference type="NCBIfam" id="NF004823">
    <property type="entry name" value="PRK06179.1"/>
    <property type="match status" value="1"/>
</dbReference>
<dbReference type="PANTHER" id="PTHR43976:SF16">
    <property type="entry name" value="SHORT-CHAIN DEHYDROGENASE_REDUCTASE FAMILY PROTEIN"/>
    <property type="match status" value="1"/>
</dbReference>
<sequence length="271" mass="28792">MSTIHRGVALVTGASSGIGRATATALAKAGYRVFGASRRPSLDGLAGVTMLPCDVTDDASVSRLVAEVVGEAGRVDLLINNAGIGLLGGAEESSIAQAQRLFDINVFGVMRVTNAVLPIMRRQGSGRIVNMSSVLGLIPAPFNALYAATKHAIEGYSESLDHELRAQGIRVVLVEPAYTRTSFEDNLVKPDQTLDIYDAGRASLSVVMRKAMETGDMPEIVAEAVLKAATAVRPRHRYPAGKMAGQVSFLRRFVPESAFDKSLRKQNGLPA</sequence>
<dbReference type="RefSeq" id="WP_088522217.1">
    <property type="nucleotide sequence ID" value="NZ_FYDG01000016.1"/>
</dbReference>
<dbReference type="OrthoDB" id="9793825at2"/>
<dbReference type="GO" id="GO:0016491">
    <property type="term" value="F:oxidoreductase activity"/>
    <property type="evidence" value="ECO:0007669"/>
    <property type="project" value="UniProtKB-KW"/>
</dbReference>
<dbReference type="FunFam" id="3.40.50.720:FF:000084">
    <property type="entry name" value="Short-chain dehydrogenase reductase"/>
    <property type="match status" value="1"/>
</dbReference>
<protein>
    <submittedName>
        <fullName evidence="5">Short-chain dehydrogenase</fullName>
    </submittedName>
</protein>
<evidence type="ECO:0000256" key="2">
    <source>
        <dbReference type="ARBA" id="ARBA00023002"/>
    </source>
</evidence>
<dbReference type="InterPro" id="IPR057326">
    <property type="entry name" value="KR_dom"/>
</dbReference>
<dbReference type="InterPro" id="IPR036291">
    <property type="entry name" value="NAD(P)-bd_dom_sf"/>
</dbReference>